<comment type="caution">
    <text evidence="2">The sequence shown here is derived from an EMBL/GenBank/DDBJ whole genome shotgun (WGS) entry which is preliminary data.</text>
</comment>
<reference evidence="3" key="1">
    <citation type="journal article" date="2019" name="Int. J. Syst. Evol. Microbiol.">
        <title>The Global Catalogue of Microorganisms (GCM) 10K type strain sequencing project: providing services to taxonomists for standard genome sequencing and annotation.</title>
        <authorList>
            <consortium name="The Broad Institute Genomics Platform"/>
            <consortium name="The Broad Institute Genome Sequencing Center for Infectious Disease"/>
            <person name="Wu L."/>
            <person name="Ma J."/>
        </authorList>
    </citation>
    <scope>NUCLEOTIDE SEQUENCE [LARGE SCALE GENOMIC DNA]</scope>
    <source>
        <strain evidence="3">CECT 7649</strain>
    </source>
</reference>
<sequence>MKKLLLLMILISYSFSSCEKDDICDANTPTTPRLIIEFYDNDNRENRKNVTNLSLLGDGLTTAIVFTTGTKIQVPLQLTTTSTTYTFTLNADNDNPALIFTDIIQFNYSTKTVYVSRACGYKILFDLNSDITLPNPFVLNDDPAVTNGNWIKDITVEKFNLETENETHIKIYF</sequence>
<evidence type="ECO:0000313" key="2">
    <source>
        <dbReference type="EMBL" id="MFD0984566.1"/>
    </source>
</evidence>
<evidence type="ECO:0000256" key="1">
    <source>
        <dbReference type="SAM" id="SignalP"/>
    </source>
</evidence>
<dbReference type="RefSeq" id="WP_379841976.1">
    <property type="nucleotide sequence ID" value="NZ_JBHTHJ010000001.1"/>
</dbReference>
<dbReference type="Pfam" id="PF20050">
    <property type="entry name" value="DUF6452"/>
    <property type="match status" value="1"/>
</dbReference>
<keyword evidence="3" id="KW-1185">Reference proteome</keyword>
<protein>
    <submittedName>
        <fullName evidence="2">DUF6452 family protein</fullName>
    </submittedName>
</protein>
<evidence type="ECO:0000313" key="3">
    <source>
        <dbReference type="Proteomes" id="UP001597051"/>
    </source>
</evidence>
<feature type="chain" id="PRO_5047265813" evidence="1">
    <location>
        <begin position="20"/>
        <end position="173"/>
    </location>
</feature>
<gene>
    <name evidence="2" type="ORF">ACFQ0S_08785</name>
</gene>
<accession>A0ABW3J382</accession>
<organism evidence="2 3">
    <name type="scientific">Flavobacterium myungsuense</name>
    <dbReference type="NCBI Taxonomy" id="651823"/>
    <lineage>
        <taxon>Bacteria</taxon>
        <taxon>Pseudomonadati</taxon>
        <taxon>Bacteroidota</taxon>
        <taxon>Flavobacteriia</taxon>
        <taxon>Flavobacteriales</taxon>
        <taxon>Flavobacteriaceae</taxon>
        <taxon>Flavobacterium</taxon>
    </lineage>
</organism>
<dbReference type="PROSITE" id="PS51257">
    <property type="entry name" value="PROKAR_LIPOPROTEIN"/>
    <property type="match status" value="1"/>
</dbReference>
<dbReference type="InterPro" id="IPR045607">
    <property type="entry name" value="DUF6452"/>
</dbReference>
<dbReference type="EMBL" id="JBHTIZ010000023">
    <property type="protein sequence ID" value="MFD0984566.1"/>
    <property type="molecule type" value="Genomic_DNA"/>
</dbReference>
<keyword evidence="1" id="KW-0732">Signal</keyword>
<feature type="signal peptide" evidence="1">
    <location>
        <begin position="1"/>
        <end position="19"/>
    </location>
</feature>
<name>A0ABW3J382_9FLAO</name>
<dbReference type="Proteomes" id="UP001597051">
    <property type="component" value="Unassembled WGS sequence"/>
</dbReference>
<proteinExistence type="predicted"/>